<dbReference type="GO" id="GO:0019867">
    <property type="term" value="C:outer membrane"/>
    <property type="evidence" value="ECO:0007669"/>
    <property type="project" value="InterPro"/>
</dbReference>
<dbReference type="CDD" id="cd01344">
    <property type="entry name" value="PL2_Passenger_AT"/>
    <property type="match status" value="1"/>
</dbReference>
<accession>A0A1M5DVE3</accession>
<dbReference type="PANTHER" id="PTHR35037">
    <property type="entry name" value="C-TERMINAL REGION OF AIDA-LIKE PROTEIN"/>
    <property type="match status" value="1"/>
</dbReference>
<dbReference type="InterPro" id="IPR043990">
    <property type="entry name" value="AC_1"/>
</dbReference>
<evidence type="ECO:0000259" key="2">
    <source>
        <dbReference type="PROSITE" id="PS51208"/>
    </source>
</evidence>
<organism evidence="3 4">
    <name type="scientific">Microbulbifer donghaiensis</name>
    <dbReference type="NCBI Taxonomy" id="494016"/>
    <lineage>
        <taxon>Bacteria</taxon>
        <taxon>Pseudomonadati</taxon>
        <taxon>Pseudomonadota</taxon>
        <taxon>Gammaproteobacteria</taxon>
        <taxon>Cellvibrionales</taxon>
        <taxon>Microbulbiferaceae</taxon>
        <taxon>Microbulbifer</taxon>
    </lineage>
</organism>
<dbReference type="InterPro" id="IPR012332">
    <property type="entry name" value="Autotransporter_pectin_lyase_C"/>
</dbReference>
<feature type="signal peptide" evidence="1">
    <location>
        <begin position="1"/>
        <end position="30"/>
    </location>
</feature>
<dbReference type="SMART" id="SM00869">
    <property type="entry name" value="Autotransporter"/>
    <property type="match status" value="1"/>
</dbReference>
<protein>
    <submittedName>
        <fullName evidence="3">Outer membrane autotransporter barrel domain-containing protein</fullName>
    </submittedName>
</protein>
<keyword evidence="4" id="KW-1185">Reference proteome</keyword>
<dbReference type="AlphaFoldDB" id="A0A1M5DVE3"/>
<dbReference type="NCBIfam" id="TIGR01414">
    <property type="entry name" value="autotrans_barl"/>
    <property type="match status" value="1"/>
</dbReference>
<dbReference type="EMBL" id="FQVA01000003">
    <property type="protein sequence ID" value="SHF70792.1"/>
    <property type="molecule type" value="Genomic_DNA"/>
</dbReference>
<dbReference type="PANTHER" id="PTHR35037:SF3">
    <property type="entry name" value="C-TERMINAL REGION OF AIDA-LIKE PROTEIN"/>
    <property type="match status" value="1"/>
</dbReference>
<dbReference type="InterPro" id="IPR005546">
    <property type="entry name" value="Autotransporte_beta"/>
</dbReference>
<dbReference type="Pfam" id="PF03797">
    <property type="entry name" value="Autotransporter"/>
    <property type="match status" value="1"/>
</dbReference>
<feature type="domain" description="Autotransporter" evidence="2">
    <location>
        <begin position="287"/>
        <end position="560"/>
    </location>
</feature>
<feature type="chain" id="PRO_5012431812" evidence="1">
    <location>
        <begin position="31"/>
        <end position="560"/>
    </location>
</feature>
<gene>
    <name evidence="3" type="ORF">SAMN04487965_2507</name>
</gene>
<reference evidence="4" key="1">
    <citation type="submission" date="2016-11" db="EMBL/GenBank/DDBJ databases">
        <authorList>
            <person name="Varghese N."/>
            <person name="Submissions S."/>
        </authorList>
    </citation>
    <scope>NUCLEOTIDE SEQUENCE [LARGE SCALE GENOMIC DNA]</scope>
    <source>
        <strain evidence="4">CGMCC 1.7063</strain>
    </source>
</reference>
<dbReference type="Proteomes" id="UP000184170">
    <property type="component" value="Unassembled WGS sequence"/>
</dbReference>
<dbReference type="PROSITE" id="PS51208">
    <property type="entry name" value="AUTOTRANSPORTER"/>
    <property type="match status" value="1"/>
</dbReference>
<dbReference type="RefSeq" id="WP_073275656.1">
    <property type="nucleotide sequence ID" value="NZ_FQVA01000003.1"/>
</dbReference>
<dbReference type="InterPro" id="IPR006315">
    <property type="entry name" value="OM_autotransptr_brl_dom"/>
</dbReference>
<dbReference type="SUPFAM" id="SSF51126">
    <property type="entry name" value="Pectin lyase-like"/>
    <property type="match status" value="1"/>
</dbReference>
<dbReference type="OrthoDB" id="6053567at2"/>
<evidence type="ECO:0000256" key="1">
    <source>
        <dbReference type="SAM" id="SignalP"/>
    </source>
</evidence>
<dbReference type="InterPro" id="IPR036709">
    <property type="entry name" value="Autotransporte_beta_dom_sf"/>
</dbReference>
<evidence type="ECO:0000313" key="3">
    <source>
        <dbReference type="EMBL" id="SHF70792.1"/>
    </source>
</evidence>
<sequence>MPYSRAKDVLRHCAGLLLAAAMASSQPLLAACTDKASASGSNVTCDDANTLATRLTLDAGSGLRPPEMRSLVFAATGQPLLLANNGHTDLRDAPEDPLRATGDDTGSGILLLDVILGDDNSPAERLQINGGHSSGSTQIAFNVLGGIGAATNNGILVVETLNNATTSPGAFYMTGSLSAGPYEYFLFRGADEPAEADNWYLRSTLLPGSAPPSTQPVSVSSPGISTDPPLPLGAEPVIAAAPPAGARPIPLYRPEIPLYAQAKSLAHYVSLAEVGSYHKRRGEQRYWSNAENNAWMRLYYQSADIDWDGDVYSRFDGNLGGLQLGGNIYSAPSCRGTQELGVFIGSSRANGDVSGFARGFRDFDAGRNELETYYFGGYFTDYRINQNYLNLFVKVAYLELESRSERGVDDSVFAPQLSVSLEGGWTRALNQRINLEPKLQLVANYTNFDAYEDGIARVEPDMTPELTFRAGLRAYNPDGRNQYYAFGNLWYTLDGHDELQFDNRLYLENDRGAAWAEIGGGIVLLQRESGGLYFNLSYLRSIDDLDWEAASANLGFAFAW</sequence>
<dbReference type="Gene3D" id="2.40.128.130">
    <property type="entry name" value="Autotransporter beta-domain"/>
    <property type="match status" value="1"/>
</dbReference>
<dbReference type="Pfam" id="PF18883">
    <property type="entry name" value="AC_1"/>
    <property type="match status" value="1"/>
</dbReference>
<dbReference type="InterPro" id="IPR011050">
    <property type="entry name" value="Pectin_lyase_fold/virulence"/>
</dbReference>
<keyword evidence="1" id="KW-0732">Signal</keyword>
<dbReference type="STRING" id="494016.SAMN04487965_2507"/>
<proteinExistence type="predicted"/>
<dbReference type="InterPro" id="IPR051551">
    <property type="entry name" value="Autotransporter_adhesion"/>
</dbReference>
<evidence type="ECO:0000313" key="4">
    <source>
        <dbReference type="Proteomes" id="UP000184170"/>
    </source>
</evidence>
<name>A0A1M5DVE3_9GAMM</name>
<dbReference type="Gene3D" id="2.160.20.20">
    <property type="match status" value="1"/>
</dbReference>
<dbReference type="SUPFAM" id="SSF103515">
    <property type="entry name" value="Autotransporter"/>
    <property type="match status" value="1"/>
</dbReference>
<dbReference type="PROSITE" id="PS51257">
    <property type="entry name" value="PROKAR_LIPOPROTEIN"/>
    <property type="match status" value="1"/>
</dbReference>